<evidence type="ECO:0000313" key="2">
    <source>
        <dbReference type="EMBL" id="SOC19751.1"/>
    </source>
</evidence>
<sequence>MPKQAAIVIRIFKAYAEELEKLSEARKPDDIAARKRELAGVIADQDRLVEAPLSGVPAKRVKAPRKGLAARPRGFEAELAREVTPPPANPTRPDLADAWHDRIRALVASVSDPDDEGEMREHIRRLVEKVAIYPVPGSGKRPRPARDLYGALAQILRLGRKGAEAGPKETARIEAGLARTQLWMEIRGGGAPSDGSESPRPGAPRKRHSQSHFFHLKKAQVPTAEASINARAKGYPQLCRSSGMFGKFIP</sequence>
<accession>A0A285TC69</accession>
<evidence type="ECO:0000313" key="3">
    <source>
        <dbReference type="Proteomes" id="UP000219111"/>
    </source>
</evidence>
<name>A0A285TC69_9RHOB</name>
<dbReference type="EMBL" id="OBMT01000018">
    <property type="protein sequence ID" value="SOC19751.1"/>
    <property type="molecule type" value="Genomic_DNA"/>
</dbReference>
<gene>
    <name evidence="2" type="ORF">SAMN05877831_11850</name>
</gene>
<dbReference type="Proteomes" id="UP000219111">
    <property type="component" value="Unassembled WGS sequence"/>
</dbReference>
<organism evidence="2 3">
    <name type="scientific">Rhodobacter maris</name>
    <dbReference type="NCBI Taxonomy" id="446682"/>
    <lineage>
        <taxon>Bacteria</taxon>
        <taxon>Pseudomonadati</taxon>
        <taxon>Pseudomonadota</taxon>
        <taxon>Alphaproteobacteria</taxon>
        <taxon>Rhodobacterales</taxon>
        <taxon>Rhodobacter group</taxon>
        <taxon>Rhodobacter</taxon>
    </lineage>
</organism>
<evidence type="ECO:0000256" key="1">
    <source>
        <dbReference type="SAM" id="MobiDB-lite"/>
    </source>
</evidence>
<dbReference type="AlphaFoldDB" id="A0A285TC69"/>
<protein>
    <submittedName>
        <fullName evidence="2">Uncharacterized protein</fullName>
    </submittedName>
</protein>
<keyword evidence="3" id="KW-1185">Reference proteome</keyword>
<proteinExistence type="predicted"/>
<feature type="region of interest" description="Disordered" evidence="1">
    <location>
        <begin position="187"/>
        <end position="210"/>
    </location>
</feature>
<reference evidence="3" key="1">
    <citation type="submission" date="2017-08" db="EMBL/GenBank/DDBJ databases">
        <authorList>
            <person name="Varghese N."/>
            <person name="Submissions S."/>
        </authorList>
    </citation>
    <scope>NUCLEOTIDE SEQUENCE [LARGE SCALE GENOMIC DNA]</scope>
    <source>
        <strain evidence="3">JA276</strain>
    </source>
</reference>